<comment type="similarity">
    <text evidence="1">Belongs to the nitroreductase family.</text>
</comment>
<sequence>MDAFQAIMTRRSVRSYLPDPVPQESMDRILEAGRAAPSAMNRQPWHFIFVTDGERRKALAGGKFAGFLTSSPLVIVGCSNKERSPKWHAVDTAIAMQNMVIAATNEGLGTCWIGSFDEAKVREALKIPGEYAVLAMIAVGFPSNKPSLTGAIASVLRNKKAPEEIASREEFGLPYRKGENVRS</sequence>
<evidence type="ECO:0000259" key="3">
    <source>
        <dbReference type="Pfam" id="PF00881"/>
    </source>
</evidence>
<feature type="domain" description="Nitroreductase" evidence="3">
    <location>
        <begin position="67"/>
        <end position="140"/>
    </location>
</feature>
<evidence type="ECO:0000256" key="2">
    <source>
        <dbReference type="ARBA" id="ARBA00023002"/>
    </source>
</evidence>
<dbReference type="GO" id="GO:0016491">
    <property type="term" value="F:oxidoreductase activity"/>
    <property type="evidence" value="ECO:0007669"/>
    <property type="project" value="UniProtKB-KW"/>
</dbReference>
<dbReference type="PANTHER" id="PTHR43673:SF10">
    <property type="entry name" value="NADH DEHYDROGENASE_NAD(P)H NITROREDUCTASE XCC3605-RELATED"/>
    <property type="match status" value="1"/>
</dbReference>
<dbReference type="EMBL" id="DSTX01000007">
    <property type="protein sequence ID" value="HFK20590.1"/>
    <property type="molecule type" value="Genomic_DNA"/>
</dbReference>
<dbReference type="Gene3D" id="3.40.109.10">
    <property type="entry name" value="NADH Oxidase"/>
    <property type="match status" value="1"/>
</dbReference>
<reference evidence="4" key="1">
    <citation type="journal article" date="2020" name="mSystems">
        <title>Genome- and Community-Level Interaction Insights into Carbon Utilization and Element Cycling Functions of Hydrothermarchaeota in Hydrothermal Sediment.</title>
        <authorList>
            <person name="Zhou Z."/>
            <person name="Liu Y."/>
            <person name="Xu W."/>
            <person name="Pan J."/>
            <person name="Luo Z.H."/>
            <person name="Li M."/>
        </authorList>
    </citation>
    <scope>NUCLEOTIDE SEQUENCE [LARGE SCALE GENOMIC DNA]</scope>
    <source>
        <strain evidence="4">SpSt-468</strain>
    </source>
</reference>
<dbReference type="AlphaFoldDB" id="A0A7C3IXE7"/>
<proteinExistence type="inferred from homology"/>
<comment type="caution">
    <text evidence="4">The sequence shown here is derived from an EMBL/GenBank/DDBJ whole genome shotgun (WGS) entry which is preliminary data.</text>
</comment>
<dbReference type="SUPFAM" id="SSF55469">
    <property type="entry name" value="FMN-dependent nitroreductase-like"/>
    <property type="match status" value="1"/>
</dbReference>
<evidence type="ECO:0000256" key="1">
    <source>
        <dbReference type="ARBA" id="ARBA00007118"/>
    </source>
</evidence>
<dbReference type="InterPro" id="IPR000415">
    <property type="entry name" value="Nitroreductase-like"/>
</dbReference>
<dbReference type="Pfam" id="PF00881">
    <property type="entry name" value="Nitroreductase"/>
    <property type="match status" value="2"/>
</dbReference>
<evidence type="ECO:0000313" key="4">
    <source>
        <dbReference type="EMBL" id="HFK20590.1"/>
    </source>
</evidence>
<feature type="domain" description="Nitroreductase" evidence="3">
    <location>
        <begin position="7"/>
        <end position="60"/>
    </location>
</feature>
<keyword evidence="2" id="KW-0560">Oxidoreductase</keyword>
<accession>A0A7C3IXE7</accession>
<dbReference type="PANTHER" id="PTHR43673">
    <property type="entry name" value="NAD(P)H NITROREDUCTASE YDGI-RELATED"/>
    <property type="match status" value="1"/>
</dbReference>
<protein>
    <recommendedName>
        <fullName evidence="3">Nitroreductase domain-containing protein</fullName>
    </recommendedName>
</protein>
<name>A0A7C3IXE7_9CREN</name>
<gene>
    <name evidence="4" type="ORF">ENS19_04825</name>
</gene>
<dbReference type="InterPro" id="IPR029479">
    <property type="entry name" value="Nitroreductase"/>
</dbReference>
<organism evidence="4">
    <name type="scientific">Candidatus Methanomethylicus mesodigestus</name>
    <dbReference type="NCBI Taxonomy" id="1867258"/>
    <lineage>
        <taxon>Archaea</taxon>
        <taxon>Thermoproteota</taxon>
        <taxon>Methanosuratincolia</taxon>
        <taxon>Candidatus Methanomethylicales</taxon>
        <taxon>Candidatus Methanomethylicaceae</taxon>
        <taxon>Candidatus Methanomethylicus</taxon>
    </lineage>
</organism>